<name>A0A914XD28_9BILA</name>
<sequence length="312" mass="37509">MATKRNPTFHVDDLESEFDYESEVEKKKAKKRTDFLTKEHPGEVKRPDRDQGKTLFDEEHGKVERQKRRWLSMDVYSRHKELINQYYLYYPGATKRLQRDTSKDKTDLDVIRENHRFVWSETDQTDTWERQMSKRYYDKLFKEYCIVDLSRYKENKFAMRWRVEKEVVDGKGQFICANKKCDERADLASWEVNFAYLEDGQKRNALVKLRLCPKCSDKLNYHQKKRKVEKKSRRKPVKTEWVEPTAGKSHGDAAESSTSKPHNESHEDEEKTEQRPVMTEEQTKELWSKPAEIDEEKTREDEFEDFLEDLLL</sequence>
<feature type="compositionally biased region" description="Basic residues" evidence="1">
    <location>
        <begin position="223"/>
        <end position="236"/>
    </location>
</feature>
<keyword evidence="2" id="KW-1185">Reference proteome</keyword>
<accession>A0A914XD28</accession>
<dbReference type="Pfam" id="PF09725">
    <property type="entry name" value="Fra10Ac1"/>
    <property type="match status" value="1"/>
</dbReference>
<dbReference type="PANTHER" id="PTHR11567:SF25">
    <property type="entry name" value="PROTEIN FRA10AC1"/>
    <property type="match status" value="1"/>
</dbReference>
<organism evidence="2 3">
    <name type="scientific">Plectus sambesii</name>
    <dbReference type="NCBI Taxonomy" id="2011161"/>
    <lineage>
        <taxon>Eukaryota</taxon>
        <taxon>Metazoa</taxon>
        <taxon>Ecdysozoa</taxon>
        <taxon>Nematoda</taxon>
        <taxon>Chromadorea</taxon>
        <taxon>Plectida</taxon>
        <taxon>Plectina</taxon>
        <taxon>Plectoidea</taxon>
        <taxon>Plectidae</taxon>
        <taxon>Plectus</taxon>
    </lineage>
</organism>
<reference evidence="3" key="1">
    <citation type="submission" date="2022-11" db="UniProtKB">
        <authorList>
            <consortium name="WormBaseParasite"/>
        </authorList>
    </citation>
    <scope>IDENTIFICATION</scope>
</reference>
<evidence type="ECO:0000313" key="2">
    <source>
        <dbReference type="Proteomes" id="UP000887566"/>
    </source>
</evidence>
<dbReference type="GO" id="GO:0016791">
    <property type="term" value="F:phosphatase activity"/>
    <property type="evidence" value="ECO:0007669"/>
    <property type="project" value="TreeGrafter"/>
</dbReference>
<feature type="region of interest" description="Disordered" evidence="1">
    <location>
        <begin position="223"/>
        <end position="312"/>
    </location>
</feature>
<proteinExistence type="predicted"/>
<dbReference type="InterPro" id="IPR050645">
    <property type="entry name" value="Histidine_acid_phosphatase"/>
</dbReference>
<protein>
    <submittedName>
        <fullName evidence="3">Protein FRA10AC1</fullName>
    </submittedName>
</protein>
<evidence type="ECO:0000256" key="1">
    <source>
        <dbReference type="SAM" id="MobiDB-lite"/>
    </source>
</evidence>
<dbReference type="WBParaSite" id="PSAMB.scaffold74size85960.g1642.t1">
    <property type="protein sequence ID" value="PSAMB.scaffold74size85960.g1642.t1"/>
    <property type="gene ID" value="PSAMB.scaffold74size85960.g1642"/>
</dbReference>
<dbReference type="AlphaFoldDB" id="A0A914XD28"/>
<evidence type="ECO:0000313" key="3">
    <source>
        <dbReference type="WBParaSite" id="PSAMB.scaffold74size85960.g1642.t1"/>
    </source>
</evidence>
<feature type="compositionally biased region" description="Acidic residues" evidence="1">
    <location>
        <begin position="301"/>
        <end position="312"/>
    </location>
</feature>
<dbReference type="PANTHER" id="PTHR11567">
    <property type="entry name" value="ACID PHOSPHATASE-RELATED"/>
    <property type="match status" value="1"/>
</dbReference>
<dbReference type="InterPro" id="IPR019129">
    <property type="entry name" value="Folate-sensitive_fs_Fra10Ac1"/>
</dbReference>
<dbReference type="Proteomes" id="UP000887566">
    <property type="component" value="Unplaced"/>
</dbReference>
<feature type="region of interest" description="Disordered" evidence="1">
    <location>
        <begin position="24"/>
        <end position="58"/>
    </location>
</feature>
<feature type="compositionally biased region" description="Basic and acidic residues" evidence="1">
    <location>
        <begin position="261"/>
        <end position="274"/>
    </location>
</feature>
<feature type="compositionally biased region" description="Basic and acidic residues" evidence="1">
    <location>
        <begin position="32"/>
        <end position="58"/>
    </location>
</feature>